<dbReference type="Proteomes" id="UP001305606">
    <property type="component" value="Chromosome"/>
</dbReference>
<dbReference type="SUPFAM" id="SSF55347">
    <property type="entry name" value="Glyceraldehyde-3-phosphate dehydrogenase-like, C-terminal domain"/>
    <property type="match status" value="1"/>
</dbReference>
<keyword evidence="4" id="KW-0963">Cytoplasm</keyword>
<feature type="domain" description="Semialdehyde dehydrogenase NAD-binding" evidence="5">
    <location>
        <begin position="4"/>
        <end position="140"/>
    </location>
</feature>
<dbReference type="Pfam" id="PF01118">
    <property type="entry name" value="Semialdhyde_dh"/>
    <property type="match status" value="1"/>
</dbReference>
<evidence type="ECO:0000313" key="7">
    <source>
        <dbReference type="Proteomes" id="UP001305606"/>
    </source>
</evidence>
<keyword evidence="4" id="KW-0055">Arginine biosynthesis</keyword>
<reference evidence="6 7" key="1">
    <citation type="submission" date="2023-02" db="EMBL/GenBank/DDBJ databases">
        <title>Streptomyces sp. SCA4-21 with antifungal activity against Fusarium oxysporum f. sp. cubense, Streptomyces sp. SCA2-17 with antifungal activity against Fusarium oxysporum f. sp. cubense.</title>
        <authorList>
            <person name="Qi D."/>
        </authorList>
    </citation>
    <scope>NUCLEOTIDE SEQUENCE [LARGE SCALE GENOMIC DNA]</scope>
    <source>
        <strain evidence="6 7">SCA4-21</strain>
    </source>
</reference>
<dbReference type="Gene3D" id="3.30.360.10">
    <property type="entry name" value="Dihydrodipicolinate Reductase, domain 2"/>
    <property type="match status" value="1"/>
</dbReference>
<organism evidence="6 7">
    <name type="scientific">Streptomyces luomodiensis</name>
    <dbReference type="NCBI Taxonomy" id="3026192"/>
    <lineage>
        <taxon>Bacteria</taxon>
        <taxon>Bacillati</taxon>
        <taxon>Actinomycetota</taxon>
        <taxon>Actinomycetes</taxon>
        <taxon>Kitasatosporales</taxon>
        <taxon>Streptomycetaceae</taxon>
        <taxon>Streptomyces</taxon>
    </lineage>
</organism>
<dbReference type="Pfam" id="PF22698">
    <property type="entry name" value="Semialdhyde_dhC_1"/>
    <property type="match status" value="1"/>
</dbReference>
<evidence type="ECO:0000256" key="4">
    <source>
        <dbReference type="HAMAP-Rule" id="MF_00150"/>
    </source>
</evidence>
<dbReference type="InterPro" id="IPR000534">
    <property type="entry name" value="Semialdehyde_DH_NAD-bd"/>
</dbReference>
<evidence type="ECO:0000256" key="3">
    <source>
        <dbReference type="ARBA" id="ARBA00023002"/>
    </source>
</evidence>
<evidence type="ECO:0000256" key="2">
    <source>
        <dbReference type="ARBA" id="ARBA00022857"/>
    </source>
</evidence>
<dbReference type="Gene3D" id="3.40.50.720">
    <property type="entry name" value="NAD(P)-binding Rossmann-like Domain"/>
    <property type="match status" value="1"/>
</dbReference>
<dbReference type="SMART" id="SM00859">
    <property type="entry name" value="Semialdhyde_dh"/>
    <property type="match status" value="1"/>
</dbReference>
<dbReference type="InterPro" id="IPR058924">
    <property type="entry name" value="AGPR_dimerisation_dom"/>
</dbReference>
<dbReference type="InterPro" id="IPR036291">
    <property type="entry name" value="NAD(P)-bd_dom_sf"/>
</dbReference>
<dbReference type="SUPFAM" id="SSF51735">
    <property type="entry name" value="NAD(P)-binding Rossmann-fold domains"/>
    <property type="match status" value="1"/>
</dbReference>
<keyword evidence="7" id="KW-1185">Reference proteome</keyword>
<dbReference type="InterPro" id="IPR000706">
    <property type="entry name" value="AGPR_type-1"/>
</dbReference>
<keyword evidence="3 4" id="KW-0560">Oxidoreductase</keyword>
<dbReference type="GO" id="GO:0003942">
    <property type="term" value="F:N-acetyl-gamma-glutamyl-phosphate reductase activity"/>
    <property type="evidence" value="ECO:0007669"/>
    <property type="project" value="UniProtKB-EC"/>
</dbReference>
<protein>
    <recommendedName>
        <fullName evidence="4">N-acetyl-gamma-glutamyl-phosphate reductase</fullName>
        <shortName evidence="4">AGPR</shortName>
        <ecNumber evidence="4">1.2.1.38</ecNumber>
    </recommendedName>
    <alternativeName>
        <fullName evidence="4">N-acetyl-glutamate semialdehyde dehydrogenase</fullName>
        <shortName evidence="4">NAGSA dehydrogenase</shortName>
    </alternativeName>
</protein>
<keyword evidence="1 4" id="KW-0028">Amino-acid biosynthesis</keyword>
<evidence type="ECO:0000313" key="6">
    <source>
        <dbReference type="EMBL" id="WNF00031.1"/>
    </source>
</evidence>
<sequence length="345" mass="36905">MSIRVAVVGGAGYIGGELLRLLLLHPRVEVAAVTSTRLAGRRIDGSHPNLRGLTDQRFLAPEHLSDYDVAFLAMRHTETMGWLTRHSGLAKLVIDLSADFRLRDPAVFQRYYGLPHDTPGALDSFVYGLPELHRAELRGADRIAVPGCTAAAAILALHPLAAGDLITGRVVVDARTGSSGAGAGAGEQNLHAERSGAMRVFAPVGHRHEAEISQETGRTVTMTATGFEAVRGVQVVCHVALREGVDEMAVRRAYRHHYQDERFVRVVAAKRGNYRFPEPKILSGSNLCDVGFATGTGLGTADAAIAVGALDNLMKGGAGNAVQCMNLRMGWPEELGLTFPGLHPI</sequence>
<dbReference type="RefSeq" id="WP_311038462.1">
    <property type="nucleotide sequence ID" value="NZ_CP117522.1"/>
</dbReference>
<comment type="function">
    <text evidence="4">Catalyzes the NADPH-dependent reduction of N-acetyl-5-glutamyl phosphate to yield N-acetyl-L-glutamate 5-semialdehyde.</text>
</comment>
<dbReference type="HAMAP" id="MF_00150">
    <property type="entry name" value="ArgC_type1"/>
    <property type="match status" value="1"/>
</dbReference>
<dbReference type="InterPro" id="IPR050085">
    <property type="entry name" value="AGPR"/>
</dbReference>
<evidence type="ECO:0000256" key="1">
    <source>
        <dbReference type="ARBA" id="ARBA00022605"/>
    </source>
</evidence>
<evidence type="ECO:0000259" key="5">
    <source>
        <dbReference type="SMART" id="SM00859"/>
    </source>
</evidence>
<accession>A0ABY9VBE4</accession>
<dbReference type="PANTHER" id="PTHR32338:SF11">
    <property type="entry name" value="[LYSW]-L-2-AMINOADIPATE_[LYSW]-L-GLUTAMATE PHOSPHATE REDUCTASE-RELATED"/>
    <property type="match status" value="1"/>
</dbReference>
<dbReference type="EC" id="1.2.1.38" evidence="4"/>
<name>A0ABY9VBE4_9ACTN</name>
<comment type="similarity">
    <text evidence="4">Belongs to the NAGSA dehydrogenase family. Type 1 subfamily.</text>
</comment>
<comment type="pathway">
    <text evidence="4">Amino-acid biosynthesis; L-arginine biosynthesis; N(2)-acetyl-L-ornithine from L-glutamate: step 3/4.</text>
</comment>
<dbReference type="NCBIfam" id="TIGR01850">
    <property type="entry name" value="argC"/>
    <property type="match status" value="1"/>
</dbReference>
<feature type="active site" evidence="4">
    <location>
        <position position="148"/>
    </location>
</feature>
<comment type="subcellular location">
    <subcellularLocation>
        <location evidence="4">Cytoplasm</location>
    </subcellularLocation>
</comment>
<keyword evidence="2 4" id="KW-0521">NADP</keyword>
<proteinExistence type="inferred from homology"/>
<comment type="catalytic activity">
    <reaction evidence="4">
        <text>N-acetyl-L-glutamate 5-semialdehyde + phosphate + NADP(+) = N-acetyl-L-glutamyl 5-phosphate + NADPH + H(+)</text>
        <dbReference type="Rhea" id="RHEA:21588"/>
        <dbReference type="ChEBI" id="CHEBI:15378"/>
        <dbReference type="ChEBI" id="CHEBI:29123"/>
        <dbReference type="ChEBI" id="CHEBI:43474"/>
        <dbReference type="ChEBI" id="CHEBI:57783"/>
        <dbReference type="ChEBI" id="CHEBI:57936"/>
        <dbReference type="ChEBI" id="CHEBI:58349"/>
        <dbReference type="EC" id="1.2.1.38"/>
    </reaction>
</comment>
<dbReference type="PANTHER" id="PTHR32338">
    <property type="entry name" value="N-ACETYL-GAMMA-GLUTAMYL-PHOSPHATE REDUCTASE, CHLOROPLASTIC-RELATED-RELATED"/>
    <property type="match status" value="1"/>
</dbReference>
<gene>
    <name evidence="4 6" type="primary">argC</name>
    <name evidence="6" type="ORF">PS467_34280</name>
</gene>
<dbReference type="EMBL" id="CP117522">
    <property type="protein sequence ID" value="WNF00031.1"/>
    <property type="molecule type" value="Genomic_DNA"/>
</dbReference>